<dbReference type="OrthoDB" id="2679918at2"/>
<name>Q97JT1_CLOAB</name>
<dbReference type="eggNOG" id="COG0305">
    <property type="taxonomic scope" value="Bacteria"/>
</dbReference>
<dbReference type="EMBL" id="AE001437">
    <property type="protein sequence ID" value="AAK79164.1"/>
    <property type="molecule type" value="Genomic_DNA"/>
</dbReference>
<dbReference type="KEGG" id="cac:CA_C1192"/>
<evidence type="ECO:0000313" key="1">
    <source>
        <dbReference type="EMBL" id="AAK79164.1"/>
    </source>
</evidence>
<dbReference type="InterPro" id="IPR016136">
    <property type="entry name" value="DNA_helicase_N/primase_C"/>
</dbReference>
<dbReference type="STRING" id="272562.CA_C1192"/>
<keyword evidence="1" id="KW-0378">Hydrolase</keyword>
<keyword evidence="1" id="KW-0347">Helicase</keyword>
<sequence length="489" mass="56480">MEVLQDITTESLAIGYLYRVPDTLVEYEELISAKYDFIDDNLRLLYLVLTLTYKQVQKINETTVSIQVSKMDEETQKTFKNFGGNNAINRLVKVAANYENFDTIYQQLKTWNLIRELDRRGFPVRNNLDQLKKRKTDEILKAYDLQLAKVGSYIKNLNDSVDLGKGMKEFYTNLKKKPDIGVALPFPILNTFTRGWRTRCVYGSGMGSGLGKSREVCFIAMYLAYFKNTPLAIFVNEQDEKEWKEMLLTTVTNNIIAPKTGVYVDQEKIVTGTCNEEEDEAVQMAAEFIEKNHNINFLELEDYSYDNLKINLKKVKLKGISHVFYDTYKVFRFSKSNMASWEQFVATSELFKKIVGSPKKRGLDMALWLTFQLLDEAVVNKVLDNTATASGKQMKHNLDMMKMSRILDYKDKENIGVKIQQPNNPDNGQVEILSVDKTYYMTKVEKNRGGKDKDFIIYEVDKGKIMFKELGFAYFGLKKIMGKDKKSKN</sequence>
<dbReference type="Gene3D" id="1.10.860.10">
    <property type="entry name" value="DNAb Helicase, Chain A"/>
    <property type="match status" value="1"/>
</dbReference>
<dbReference type="GeneID" id="44997702"/>
<dbReference type="PATRIC" id="fig|272562.8.peg.1394"/>
<dbReference type="AlphaFoldDB" id="Q97JT1"/>
<keyword evidence="2" id="KW-1185">Reference proteome</keyword>
<organism evidence="1 2">
    <name type="scientific">Clostridium acetobutylicum (strain ATCC 824 / DSM 792 / JCM 1419 / IAM 19013 / LMG 5710 / NBRC 13948 / NRRL B-527 / VKM B-1787 / 2291 / W)</name>
    <dbReference type="NCBI Taxonomy" id="272562"/>
    <lineage>
        <taxon>Bacteria</taxon>
        <taxon>Bacillati</taxon>
        <taxon>Bacillota</taxon>
        <taxon>Clostridia</taxon>
        <taxon>Eubacteriales</taxon>
        <taxon>Clostridiaceae</taxon>
        <taxon>Clostridium</taxon>
    </lineage>
</organism>
<dbReference type="Proteomes" id="UP000000814">
    <property type="component" value="Chromosome"/>
</dbReference>
<gene>
    <name evidence="1" type="ordered locus">CA_C1192</name>
</gene>
<evidence type="ECO:0000313" key="2">
    <source>
        <dbReference type="Proteomes" id="UP000000814"/>
    </source>
</evidence>
<keyword evidence="1" id="KW-0067">ATP-binding</keyword>
<reference evidence="1 2" key="1">
    <citation type="journal article" date="2001" name="J. Bacteriol.">
        <title>Genome sequence and comparative analysis of the solvent-producing bacterium Clostridium acetobutylicum.</title>
        <authorList>
            <person name="Nolling J."/>
            <person name="Breton G."/>
            <person name="Omelchenko M.V."/>
            <person name="Makarova K.S."/>
            <person name="Zeng Q."/>
            <person name="Gibson R."/>
            <person name="Lee H.M."/>
            <person name="Dubois J."/>
            <person name="Qiu D."/>
            <person name="Hitti J."/>
            <person name="Wolf Y.I."/>
            <person name="Tatusov R.L."/>
            <person name="Sabathe F."/>
            <person name="Doucette-Stamm L."/>
            <person name="Soucaille P."/>
            <person name="Daly M.J."/>
            <person name="Bennett G.N."/>
            <person name="Koonin E.V."/>
            <person name="Smith D.R."/>
        </authorList>
    </citation>
    <scope>NUCLEOTIDE SEQUENCE [LARGE SCALE GENOMIC DNA]</scope>
    <source>
        <strain evidence="2">ATCC 824 / DSM 792 / JCM 1419 / LMG 5710 / VKM B-1787</strain>
    </source>
</reference>
<dbReference type="PIR" id="A97047">
    <property type="entry name" value="A97047"/>
</dbReference>
<dbReference type="InterPro" id="IPR027417">
    <property type="entry name" value="P-loop_NTPase"/>
</dbReference>
<dbReference type="RefSeq" id="WP_010964505.1">
    <property type="nucleotide sequence ID" value="NC_003030.1"/>
</dbReference>
<dbReference type="Gene3D" id="3.40.50.300">
    <property type="entry name" value="P-loop containing nucleotide triphosphate hydrolases"/>
    <property type="match status" value="1"/>
</dbReference>
<dbReference type="HOGENOM" id="CLU_549704_0_0_9"/>
<dbReference type="GO" id="GO:0004386">
    <property type="term" value="F:helicase activity"/>
    <property type="evidence" value="ECO:0007669"/>
    <property type="project" value="UniProtKB-KW"/>
</dbReference>
<proteinExistence type="predicted"/>
<protein>
    <submittedName>
        <fullName evidence="1">Phage replicative DNA helicase, YorI B.subtilis homolog</fullName>
    </submittedName>
</protein>
<accession>Q97JT1</accession>
<keyword evidence="1" id="KW-0547">Nucleotide-binding</keyword>